<dbReference type="Proteomes" id="UP000014585">
    <property type="component" value="Unassembled WGS sequence"/>
</dbReference>
<dbReference type="AlphaFoldDB" id="S3IV86"/>
<dbReference type="EMBL" id="ATDT01000020">
    <property type="protein sequence ID" value="EPF16890.1"/>
    <property type="molecule type" value="Genomic_DNA"/>
</dbReference>
<organism evidence="1 2">
    <name type="scientific">Cedecea davisae DSM 4568</name>
    <dbReference type="NCBI Taxonomy" id="566551"/>
    <lineage>
        <taxon>Bacteria</taxon>
        <taxon>Pseudomonadati</taxon>
        <taxon>Pseudomonadota</taxon>
        <taxon>Gammaproteobacteria</taxon>
        <taxon>Enterobacterales</taxon>
        <taxon>Enterobacteriaceae</taxon>
        <taxon>Cedecea</taxon>
    </lineage>
</organism>
<dbReference type="SUPFAM" id="SSF56399">
    <property type="entry name" value="ADP-ribosylation"/>
    <property type="match status" value="1"/>
</dbReference>
<dbReference type="Gene3D" id="3.90.176.10">
    <property type="entry name" value="Toxin ADP-ribosyltransferase, Chain A, domain 1"/>
    <property type="match status" value="1"/>
</dbReference>
<comment type="caution">
    <text evidence="1">The sequence shown here is derived from an EMBL/GenBank/DDBJ whole genome shotgun (WGS) entry which is preliminary data.</text>
</comment>
<sequence length="392" mass="42337">MNMSVNNNRATTVATQSIQPTKAEMRDEVLNLTANIKKVGNSIEQLTISIERGGKSLNRLNSIADKHGDDSSVRLKGSNFKPGEGDNFIKNMFNGGRYQEERQAAATKLGARGSEVSASDAISLVKKEISTNHTTLEKKESELNDNMNKKKELTRQIQTPVVTTQKTTSTTIVKTSNDVASKKTRQEFSLIYQSDAGCKALNTEARYQSGQSKTPGSLSGSKVIAEYQRSKGDDIFSGGNKDIKNTINACSTNLSSLVKAGAKAWYTPGGETIKTHRGQGMTQAGFNALTNGQTYKLGQFFSTSKSANVAKEFANDSKDAVKVMFEVEGNSSRGIFVGNGLSFGNSVTEEEKIYSPLANFKVTRIVPAGANGINKVVLKEVKPSDNASLLPY</sequence>
<name>S3IV86_9ENTR</name>
<evidence type="ECO:0000313" key="1">
    <source>
        <dbReference type="EMBL" id="EPF16890.1"/>
    </source>
</evidence>
<dbReference type="OrthoDB" id="6465451at2"/>
<dbReference type="HOGENOM" id="CLU_688777_0_0_6"/>
<reference evidence="1 2" key="1">
    <citation type="submission" date="2013-04" db="EMBL/GenBank/DDBJ databases">
        <authorList>
            <person name="Weinstock G."/>
            <person name="Sodergren E."/>
            <person name="Lobos E.A."/>
            <person name="Fulton L."/>
            <person name="Fulton R."/>
            <person name="Courtney L."/>
            <person name="Fronick C."/>
            <person name="O'Laughlin M."/>
            <person name="Godfrey J."/>
            <person name="Wilson R.M."/>
            <person name="Miner T."/>
            <person name="Farmer C."/>
            <person name="Delehaunty K."/>
            <person name="Cordes M."/>
            <person name="Minx P."/>
            <person name="Tomlinson C."/>
            <person name="Chen J."/>
            <person name="Wollam A."/>
            <person name="Pepin K.H."/>
            <person name="Palsikar V.B."/>
            <person name="Zhang X."/>
            <person name="Suruliraj S."/>
            <person name="Perna N.T."/>
            <person name="Plunkett G."/>
            <person name="Warren W."/>
            <person name="Mitreva M."/>
            <person name="Mardis E.R."/>
            <person name="Wilson R.K."/>
        </authorList>
    </citation>
    <scope>NUCLEOTIDE SEQUENCE [LARGE SCALE GENOMIC DNA]</scope>
    <source>
        <strain evidence="1 2">DSM 4568</strain>
    </source>
</reference>
<dbReference type="PATRIC" id="fig|566551.4.peg.1950"/>
<gene>
    <name evidence="1" type="ORF">HMPREF0201_02125</name>
</gene>
<dbReference type="RefSeq" id="WP_016536428.1">
    <property type="nucleotide sequence ID" value="NZ_KE161030.1"/>
</dbReference>
<protein>
    <submittedName>
        <fullName evidence="1">Uncharacterized protein</fullName>
    </submittedName>
</protein>
<evidence type="ECO:0000313" key="2">
    <source>
        <dbReference type="Proteomes" id="UP000014585"/>
    </source>
</evidence>
<accession>S3IV86</accession>
<proteinExistence type="predicted"/>